<feature type="non-terminal residue" evidence="1">
    <location>
        <position position="147"/>
    </location>
</feature>
<gene>
    <name evidence="1" type="ORF">ALC57_17595</name>
</gene>
<keyword evidence="2" id="KW-1185">Reference proteome</keyword>
<proteinExistence type="predicted"/>
<protein>
    <submittedName>
        <fullName evidence="1">Uncharacterized protein</fullName>
    </submittedName>
</protein>
<dbReference type="AlphaFoldDB" id="A0A151ITI2"/>
<accession>A0A151ITI2</accession>
<sequence>MIFLLTNKREILDFTAEQLQYIPKILLLQEFENYVEILWDRLPNHLKTDPEVQRCRPCLEHYNRPWQRTHIDGPPPLIKDCDESNFETYNTIPNVTSANNKFYFDTDDKIITIPKGSYELSAINRYLRAAIRHVRRQTLNDKDNSDD</sequence>
<dbReference type="EMBL" id="KQ981015">
    <property type="protein sequence ID" value="KYN10280.1"/>
    <property type="molecule type" value="Genomic_DNA"/>
</dbReference>
<evidence type="ECO:0000313" key="2">
    <source>
        <dbReference type="Proteomes" id="UP000078492"/>
    </source>
</evidence>
<evidence type="ECO:0000313" key="1">
    <source>
        <dbReference type="EMBL" id="KYN10280.1"/>
    </source>
</evidence>
<dbReference type="Proteomes" id="UP000078492">
    <property type="component" value="Unassembled WGS sequence"/>
</dbReference>
<organism evidence="1 2">
    <name type="scientific">Trachymyrmex cornetzi</name>
    <dbReference type="NCBI Taxonomy" id="471704"/>
    <lineage>
        <taxon>Eukaryota</taxon>
        <taxon>Metazoa</taxon>
        <taxon>Ecdysozoa</taxon>
        <taxon>Arthropoda</taxon>
        <taxon>Hexapoda</taxon>
        <taxon>Insecta</taxon>
        <taxon>Pterygota</taxon>
        <taxon>Neoptera</taxon>
        <taxon>Endopterygota</taxon>
        <taxon>Hymenoptera</taxon>
        <taxon>Apocrita</taxon>
        <taxon>Aculeata</taxon>
        <taxon>Formicoidea</taxon>
        <taxon>Formicidae</taxon>
        <taxon>Myrmicinae</taxon>
        <taxon>Trachymyrmex</taxon>
    </lineage>
</organism>
<name>A0A151ITI2_9HYME</name>
<reference evidence="1 2" key="1">
    <citation type="submission" date="2015-09" db="EMBL/GenBank/DDBJ databases">
        <title>Trachymyrmex cornetzi WGS genome.</title>
        <authorList>
            <person name="Nygaard S."/>
            <person name="Hu H."/>
            <person name="Boomsma J."/>
            <person name="Zhang G."/>
        </authorList>
    </citation>
    <scope>NUCLEOTIDE SEQUENCE [LARGE SCALE GENOMIC DNA]</scope>
    <source>
        <strain evidence="1">Tcor2-1</strain>
        <tissue evidence="1">Whole body</tissue>
    </source>
</reference>